<name>A0A173WNJ6_9BACE</name>
<organism evidence="1 2">
    <name type="scientific">Bacteroides finegoldii</name>
    <dbReference type="NCBI Taxonomy" id="338188"/>
    <lineage>
        <taxon>Bacteria</taxon>
        <taxon>Pseudomonadati</taxon>
        <taxon>Bacteroidota</taxon>
        <taxon>Bacteroidia</taxon>
        <taxon>Bacteroidales</taxon>
        <taxon>Bacteroidaceae</taxon>
        <taxon>Bacteroides</taxon>
    </lineage>
</organism>
<accession>A0A173WNJ6</accession>
<gene>
    <name evidence="1" type="ORF">ERS852397_00163</name>
</gene>
<sequence>MEKESEFTKRYLYASPYFREQKFNTIFKPQI</sequence>
<evidence type="ECO:0000313" key="2">
    <source>
        <dbReference type="Proteomes" id="UP000095517"/>
    </source>
</evidence>
<dbReference type="AlphaFoldDB" id="A0A173WNJ6"/>
<proteinExistence type="predicted"/>
<dbReference type="EMBL" id="CYZH01000001">
    <property type="protein sequence ID" value="CUN41071.1"/>
    <property type="molecule type" value="Genomic_DNA"/>
</dbReference>
<evidence type="ECO:0000313" key="1">
    <source>
        <dbReference type="EMBL" id="CUN41071.1"/>
    </source>
</evidence>
<protein>
    <submittedName>
        <fullName evidence="1">Uncharacterized protein</fullName>
    </submittedName>
</protein>
<dbReference type="Proteomes" id="UP000095517">
    <property type="component" value="Unassembled WGS sequence"/>
</dbReference>
<reference evidence="1 2" key="1">
    <citation type="submission" date="2015-09" db="EMBL/GenBank/DDBJ databases">
        <authorList>
            <consortium name="Pathogen Informatics"/>
        </authorList>
    </citation>
    <scope>NUCLEOTIDE SEQUENCE [LARGE SCALE GENOMIC DNA]</scope>
    <source>
        <strain evidence="1 2">2789STDY5608840</strain>
    </source>
</reference>